<keyword evidence="3" id="KW-1185">Reference proteome</keyword>
<protein>
    <submittedName>
        <fullName evidence="2">Uncharacterized protein</fullName>
    </submittedName>
</protein>
<gene>
    <name evidence="2" type="ORF">FRACYDRAFT_248105</name>
</gene>
<accession>A0A1E7EVG5</accession>
<dbReference type="InParanoid" id="A0A1E7EVG5"/>
<evidence type="ECO:0000256" key="1">
    <source>
        <dbReference type="SAM" id="MobiDB-lite"/>
    </source>
</evidence>
<evidence type="ECO:0000313" key="2">
    <source>
        <dbReference type="EMBL" id="OEU09856.1"/>
    </source>
</evidence>
<evidence type="ECO:0000313" key="3">
    <source>
        <dbReference type="Proteomes" id="UP000095751"/>
    </source>
</evidence>
<reference evidence="2 3" key="1">
    <citation type="submission" date="2016-09" db="EMBL/GenBank/DDBJ databases">
        <title>Extensive genetic diversity and differential bi-allelic expression allows diatom success in the polar Southern Ocean.</title>
        <authorList>
            <consortium name="DOE Joint Genome Institute"/>
            <person name="Mock T."/>
            <person name="Otillar R.P."/>
            <person name="Strauss J."/>
            <person name="Dupont C."/>
            <person name="Frickenhaus S."/>
            <person name="Maumus F."/>
            <person name="Mcmullan M."/>
            <person name="Sanges R."/>
            <person name="Schmutz J."/>
            <person name="Toseland A."/>
            <person name="Valas R."/>
            <person name="Veluchamy A."/>
            <person name="Ward B.J."/>
            <person name="Allen A."/>
            <person name="Barry K."/>
            <person name="Falciatore A."/>
            <person name="Ferrante M."/>
            <person name="Fortunato A.E."/>
            <person name="Gloeckner G."/>
            <person name="Gruber A."/>
            <person name="Hipkin R."/>
            <person name="Janech M."/>
            <person name="Kroth P."/>
            <person name="Leese F."/>
            <person name="Lindquist E."/>
            <person name="Lyon B.R."/>
            <person name="Martin J."/>
            <person name="Mayer C."/>
            <person name="Parker M."/>
            <person name="Quesneville H."/>
            <person name="Raymond J."/>
            <person name="Uhlig C."/>
            <person name="Valentin K.U."/>
            <person name="Worden A.Z."/>
            <person name="Armbrust E.V."/>
            <person name="Bowler C."/>
            <person name="Green B."/>
            <person name="Moulton V."/>
            <person name="Van Oosterhout C."/>
            <person name="Grigoriev I."/>
        </authorList>
    </citation>
    <scope>NUCLEOTIDE SEQUENCE [LARGE SCALE GENOMIC DNA]</scope>
    <source>
        <strain evidence="2 3">CCMP1102</strain>
    </source>
</reference>
<dbReference type="EMBL" id="KV784374">
    <property type="protein sequence ID" value="OEU09856.1"/>
    <property type="molecule type" value="Genomic_DNA"/>
</dbReference>
<sequence>MERDDDESSGGSYSSTGTTLFERQWPTYELENCSYMKLHTSYPEVVEQIQNQYSNLKQLQIIEYNLRNDAIVDDESILNNVYNVANWELDHNTWLLSTSSEIKDWTKRFLLIRLALVISERRFVSFLFVKHVLSEEDDVLDLWGNLSDHLSQCLRSMIPFTCLPLWWTAGWQEHAFPINVNHENHNEVKPLSDLIKLELSIIEKENPSYSRIKLEVCLKNKDTTETCVATANPTTPTKSTTDEAEQRS</sequence>
<proteinExistence type="predicted"/>
<organism evidence="2 3">
    <name type="scientific">Fragilariopsis cylindrus CCMP1102</name>
    <dbReference type="NCBI Taxonomy" id="635003"/>
    <lineage>
        <taxon>Eukaryota</taxon>
        <taxon>Sar</taxon>
        <taxon>Stramenopiles</taxon>
        <taxon>Ochrophyta</taxon>
        <taxon>Bacillariophyta</taxon>
        <taxon>Bacillariophyceae</taxon>
        <taxon>Bacillariophycidae</taxon>
        <taxon>Bacillariales</taxon>
        <taxon>Bacillariaceae</taxon>
        <taxon>Fragilariopsis</taxon>
    </lineage>
</organism>
<name>A0A1E7EVG5_9STRA</name>
<dbReference type="KEGG" id="fcy:FRACYDRAFT_248105"/>
<dbReference type="AlphaFoldDB" id="A0A1E7EVG5"/>
<feature type="compositionally biased region" description="Low complexity" evidence="1">
    <location>
        <begin position="229"/>
        <end position="239"/>
    </location>
</feature>
<feature type="region of interest" description="Disordered" evidence="1">
    <location>
        <begin position="229"/>
        <end position="248"/>
    </location>
</feature>
<dbReference type="Proteomes" id="UP000095751">
    <property type="component" value="Unassembled WGS sequence"/>
</dbReference>